<dbReference type="Gene3D" id="3.30.530.70">
    <property type="entry name" value="Uncharacterised protein PF12723, DUF3809"/>
    <property type="match status" value="1"/>
</dbReference>
<accession>A0A399F4G3</accession>
<proteinExistence type="predicted"/>
<sequence>MGELSAASGREYMLLEKSFCLRIAGPPANLWAPERVFAGKPPFGALGRRGSLVEGHLLAEAPFLGQIQLPFRSRIETRGPVARLVALSLPEQPRFWAELEGEGHAVEGELVYRLTLRIHAELPEGEKWGGRALRRMAEVAFDRSVERVLQRLAEGG</sequence>
<name>A0A399F4G3_9DEIN</name>
<organism evidence="1 2">
    <name type="scientific">Meiothermus luteus</name>
    <dbReference type="NCBI Taxonomy" id="2026184"/>
    <lineage>
        <taxon>Bacteria</taxon>
        <taxon>Thermotogati</taxon>
        <taxon>Deinococcota</taxon>
        <taxon>Deinococci</taxon>
        <taxon>Thermales</taxon>
        <taxon>Thermaceae</taxon>
        <taxon>Meiothermus</taxon>
    </lineage>
</organism>
<reference evidence="1 2" key="1">
    <citation type="submission" date="2018-08" db="EMBL/GenBank/DDBJ databases">
        <title>Meiothermus luteus KCTC 52599 genome sequencing project.</title>
        <authorList>
            <person name="Da Costa M.S."/>
            <person name="Albuquerque L."/>
            <person name="Raposo P."/>
            <person name="Froufe H.J.C."/>
            <person name="Barroso C.S."/>
            <person name="Egas C."/>
        </authorList>
    </citation>
    <scope>NUCLEOTIDE SEQUENCE [LARGE SCALE GENOMIC DNA]</scope>
    <source>
        <strain evidence="1 2">KCTC 52599</strain>
    </source>
</reference>
<dbReference type="InterPro" id="IPR024219">
    <property type="entry name" value="DUF3809"/>
</dbReference>
<dbReference type="EMBL" id="QWKZ01000004">
    <property type="protein sequence ID" value="RIH89752.1"/>
    <property type="molecule type" value="Genomic_DNA"/>
</dbReference>
<dbReference type="AlphaFoldDB" id="A0A399F4G3"/>
<dbReference type="Proteomes" id="UP000265800">
    <property type="component" value="Unassembled WGS sequence"/>
</dbReference>
<gene>
    <name evidence="1" type="ORF">Mlute_00267</name>
</gene>
<keyword evidence="2" id="KW-1185">Reference proteome</keyword>
<protein>
    <recommendedName>
        <fullName evidence="3">Polyketide cyclase / dehydrase and lipid transport</fullName>
    </recommendedName>
</protein>
<evidence type="ECO:0008006" key="3">
    <source>
        <dbReference type="Google" id="ProtNLM"/>
    </source>
</evidence>
<comment type="caution">
    <text evidence="1">The sequence shown here is derived from an EMBL/GenBank/DDBJ whole genome shotgun (WGS) entry which is preliminary data.</text>
</comment>
<dbReference type="Pfam" id="PF12723">
    <property type="entry name" value="DUF3809"/>
    <property type="match status" value="1"/>
</dbReference>
<evidence type="ECO:0000313" key="1">
    <source>
        <dbReference type="EMBL" id="RIH89752.1"/>
    </source>
</evidence>
<dbReference type="RefSeq" id="WP_245958801.1">
    <property type="nucleotide sequence ID" value="NZ_QWKZ01000004.1"/>
</dbReference>
<evidence type="ECO:0000313" key="2">
    <source>
        <dbReference type="Proteomes" id="UP000265800"/>
    </source>
</evidence>